<dbReference type="InterPro" id="IPR010303">
    <property type="entry name" value="RING_CBP-p300"/>
</dbReference>
<evidence type="ECO:0000256" key="8">
    <source>
        <dbReference type="ARBA" id="ARBA00048017"/>
    </source>
</evidence>
<feature type="compositionally biased region" description="Basic and acidic residues" evidence="9">
    <location>
        <begin position="212"/>
        <end position="230"/>
    </location>
</feature>
<keyword evidence="5" id="KW-0805">Transcription regulation</keyword>
<feature type="region of interest" description="Disordered" evidence="9">
    <location>
        <begin position="195"/>
        <end position="239"/>
    </location>
</feature>
<dbReference type="Gene3D" id="2.10.110.40">
    <property type="match status" value="1"/>
</dbReference>
<evidence type="ECO:0000256" key="7">
    <source>
        <dbReference type="ARBA" id="ARBA00023242"/>
    </source>
</evidence>
<evidence type="ECO:0000256" key="2">
    <source>
        <dbReference type="ARBA" id="ARBA00013184"/>
    </source>
</evidence>
<dbReference type="PANTHER" id="PTHR13808:SF1">
    <property type="entry name" value="HISTONE ACETYLTRANSFERASE"/>
    <property type="match status" value="1"/>
</dbReference>
<accession>A0AAN8UIQ8</accession>
<evidence type="ECO:0000313" key="11">
    <source>
        <dbReference type="Proteomes" id="UP001370490"/>
    </source>
</evidence>
<protein>
    <recommendedName>
        <fullName evidence="2">histone acetyltransferase</fullName>
        <ecNumber evidence="2">2.3.1.48</ecNumber>
    </recommendedName>
</protein>
<dbReference type="GO" id="GO:0005667">
    <property type="term" value="C:transcription regulator complex"/>
    <property type="evidence" value="ECO:0007669"/>
    <property type="project" value="TreeGrafter"/>
</dbReference>
<evidence type="ECO:0000256" key="5">
    <source>
        <dbReference type="ARBA" id="ARBA00023015"/>
    </source>
</evidence>
<reference evidence="10 11" key="1">
    <citation type="submission" date="2023-12" db="EMBL/GenBank/DDBJ databases">
        <title>A high-quality genome assembly for Dillenia turbinata (Dilleniales).</title>
        <authorList>
            <person name="Chanderbali A."/>
        </authorList>
    </citation>
    <scope>NUCLEOTIDE SEQUENCE [LARGE SCALE GENOMIC DNA]</scope>
    <source>
        <strain evidence="10">LSX21</strain>
        <tissue evidence="10">Leaf</tissue>
    </source>
</reference>
<evidence type="ECO:0000256" key="3">
    <source>
        <dbReference type="ARBA" id="ARBA00022679"/>
    </source>
</evidence>
<dbReference type="PANTHER" id="PTHR13808">
    <property type="entry name" value="CBP/P300-RELATED"/>
    <property type="match status" value="1"/>
</dbReference>
<dbReference type="AlphaFoldDB" id="A0AAN8UIQ8"/>
<dbReference type="InterPro" id="IPR038547">
    <property type="entry name" value="RING_CBP-p300_sf"/>
</dbReference>
<dbReference type="GO" id="GO:0045944">
    <property type="term" value="P:positive regulation of transcription by RNA polymerase II"/>
    <property type="evidence" value="ECO:0007669"/>
    <property type="project" value="TreeGrafter"/>
</dbReference>
<keyword evidence="6" id="KW-0804">Transcription</keyword>
<organism evidence="10 11">
    <name type="scientific">Dillenia turbinata</name>
    <dbReference type="NCBI Taxonomy" id="194707"/>
    <lineage>
        <taxon>Eukaryota</taxon>
        <taxon>Viridiplantae</taxon>
        <taxon>Streptophyta</taxon>
        <taxon>Embryophyta</taxon>
        <taxon>Tracheophyta</taxon>
        <taxon>Spermatophyta</taxon>
        <taxon>Magnoliopsida</taxon>
        <taxon>eudicotyledons</taxon>
        <taxon>Gunneridae</taxon>
        <taxon>Pentapetalae</taxon>
        <taxon>Dilleniales</taxon>
        <taxon>Dilleniaceae</taxon>
        <taxon>Dillenia</taxon>
    </lineage>
</organism>
<comment type="caution">
    <text evidence="10">The sequence shown here is derived from an EMBL/GenBank/DDBJ whole genome shotgun (WGS) entry which is preliminary data.</text>
</comment>
<keyword evidence="3" id="KW-0808">Transferase</keyword>
<dbReference type="EMBL" id="JBAMMX010000028">
    <property type="protein sequence ID" value="KAK6911212.1"/>
    <property type="molecule type" value="Genomic_DNA"/>
</dbReference>
<sequence>MLIDVEHLKENAQRLIVLLFKGCGTIWIDEMCQNAHMLVAMLARNYFVTTRSAENQGLLKARLHLQSELSQSNYVNHVCSKSFDTGDAATRLNSKTTPSLIGISEDLQSSVKHLKTEQASQSLNPGCENSTISLPVVGDPHVSMDVQPQGYQQNDVPKPLKPESVEVKMEAPIGSAQGSPSISEIRDKNMDEAFNQRSDNEPTILNDSADFPNKEGLKSEKETDQIKQENVEQPAESSGLARCYSPLNRVRRKAEKDQAMEHFMIEKLTFEPPPVYCMPCGACIKRNGMYYTVGNGETRHYFCIPCYNEAHGDTIVVDGSAILKARLEKKKNDEET</sequence>
<evidence type="ECO:0000256" key="6">
    <source>
        <dbReference type="ARBA" id="ARBA00023163"/>
    </source>
</evidence>
<evidence type="ECO:0000256" key="1">
    <source>
        <dbReference type="ARBA" id="ARBA00004123"/>
    </source>
</evidence>
<keyword evidence="11" id="KW-1185">Reference proteome</keyword>
<comment type="catalytic activity">
    <reaction evidence="8">
        <text>L-lysyl-[protein] + acetyl-CoA = N(6)-acetyl-L-lysyl-[protein] + CoA + H(+)</text>
        <dbReference type="Rhea" id="RHEA:45948"/>
        <dbReference type="Rhea" id="RHEA-COMP:9752"/>
        <dbReference type="Rhea" id="RHEA-COMP:10731"/>
        <dbReference type="ChEBI" id="CHEBI:15378"/>
        <dbReference type="ChEBI" id="CHEBI:29969"/>
        <dbReference type="ChEBI" id="CHEBI:57287"/>
        <dbReference type="ChEBI" id="CHEBI:57288"/>
        <dbReference type="ChEBI" id="CHEBI:61930"/>
        <dbReference type="EC" id="2.3.1.48"/>
    </reaction>
</comment>
<keyword evidence="7" id="KW-0539">Nucleus</keyword>
<dbReference type="EC" id="2.3.1.48" evidence="2"/>
<gene>
    <name evidence="10" type="ORF">RJ641_023305</name>
</gene>
<evidence type="ECO:0000313" key="10">
    <source>
        <dbReference type="EMBL" id="KAK6911212.1"/>
    </source>
</evidence>
<dbReference type="GO" id="GO:0000123">
    <property type="term" value="C:histone acetyltransferase complex"/>
    <property type="evidence" value="ECO:0007669"/>
    <property type="project" value="TreeGrafter"/>
</dbReference>
<comment type="subcellular location">
    <subcellularLocation>
        <location evidence="1">Nucleus</location>
    </subcellularLocation>
</comment>
<proteinExistence type="predicted"/>
<dbReference type="GO" id="GO:0004402">
    <property type="term" value="F:histone acetyltransferase activity"/>
    <property type="evidence" value="ECO:0007669"/>
    <property type="project" value="InterPro"/>
</dbReference>
<dbReference type="InterPro" id="IPR013178">
    <property type="entry name" value="Histone_AcTrfase_Rtt109/CBP"/>
</dbReference>
<evidence type="ECO:0000256" key="9">
    <source>
        <dbReference type="SAM" id="MobiDB-lite"/>
    </source>
</evidence>
<evidence type="ECO:0000256" key="4">
    <source>
        <dbReference type="ARBA" id="ARBA00022853"/>
    </source>
</evidence>
<dbReference type="GO" id="GO:0005634">
    <property type="term" value="C:nucleus"/>
    <property type="evidence" value="ECO:0007669"/>
    <property type="project" value="UniProtKB-SubCell"/>
</dbReference>
<name>A0AAN8UIQ8_9MAGN</name>
<keyword evidence="4" id="KW-0156">Chromatin regulator</keyword>
<feature type="compositionally biased region" description="Polar residues" evidence="9">
    <location>
        <begin position="195"/>
        <end position="206"/>
    </location>
</feature>
<dbReference type="GO" id="GO:0031490">
    <property type="term" value="F:chromatin DNA binding"/>
    <property type="evidence" value="ECO:0007669"/>
    <property type="project" value="TreeGrafter"/>
</dbReference>
<dbReference type="CDD" id="cd15802">
    <property type="entry name" value="RING_CBP-p300"/>
    <property type="match status" value="1"/>
</dbReference>
<dbReference type="GO" id="GO:0003713">
    <property type="term" value="F:transcription coactivator activity"/>
    <property type="evidence" value="ECO:0007669"/>
    <property type="project" value="TreeGrafter"/>
</dbReference>
<feature type="compositionally biased region" description="Polar residues" evidence="9">
    <location>
        <begin position="117"/>
        <end position="133"/>
    </location>
</feature>
<dbReference type="Proteomes" id="UP001370490">
    <property type="component" value="Unassembled WGS sequence"/>
</dbReference>
<feature type="region of interest" description="Disordered" evidence="9">
    <location>
        <begin position="117"/>
        <end position="157"/>
    </location>
</feature>